<dbReference type="PANTHER" id="PTHR30024">
    <property type="entry name" value="ALIPHATIC SULFONATES-BINDING PROTEIN-RELATED"/>
    <property type="match status" value="1"/>
</dbReference>
<gene>
    <name evidence="2" type="ORF">GJW-30_1_01453</name>
</gene>
<dbReference type="Proteomes" id="UP000236884">
    <property type="component" value="Chromosome"/>
</dbReference>
<feature type="signal peptide" evidence="1">
    <location>
        <begin position="1"/>
        <end position="23"/>
    </location>
</feature>
<dbReference type="RefSeq" id="WP_096353585.1">
    <property type="nucleotide sequence ID" value="NZ_AP014946.1"/>
</dbReference>
<dbReference type="EMBL" id="AP014946">
    <property type="protein sequence ID" value="BAT58925.1"/>
    <property type="molecule type" value="Genomic_DNA"/>
</dbReference>
<keyword evidence="3" id="KW-1185">Reference proteome</keyword>
<proteinExistence type="predicted"/>
<protein>
    <submittedName>
        <fullName evidence="2">Alkanesulfonate transporter substrate-binding subunit</fullName>
    </submittedName>
</protein>
<dbReference type="KEGG" id="vgo:GJW-30_1_01453"/>
<accession>A0A0S3PSN0</accession>
<dbReference type="Gene3D" id="3.40.190.10">
    <property type="entry name" value="Periplasmic binding protein-like II"/>
    <property type="match status" value="2"/>
</dbReference>
<feature type="chain" id="PRO_5006615521" evidence="1">
    <location>
        <begin position="24"/>
        <end position="332"/>
    </location>
</feature>
<dbReference type="PANTHER" id="PTHR30024:SF2">
    <property type="entry name" value="ABC TRANSPORTER SUBSTRATE-BINDING PROTEIN"/>
    <property type="match status" value="1"/>
</dbReference>
<keyword evidence="1" id="KW-0732">Signal</keyword>
<dbReference type="AlphaFoldDB" id="A0A0S3PSN0"/>
<organism evidence="2 3">
    <name type="scientific">Variibacter gotjawalensis</name>
    <dbReference type="NCBI Taxonomy" id="1333996"/>
    <lineage>
        <taxon>Bacteria</taxon>
        <taxon>Pseudomonadati</taxon>
        <taxon>Pseudomonadota</taxon>
        <taxon>Alphaproteobacteria</taxon>
        <taxon>Hyphomicrobiales</taxon>
        <taxon>Nitrobacteraceae</taxon>
        <taxon>Variibacter</taxon>
    </lineage>
</organism>
<dbReference type="OrthoDB" id="6788250at2"/>
<reference evidence="2 3" key="1">
    <citation type="submission" date="2015-08" db="EMBL/GenBank/DDBJ databases">
        <title>Investigation of the bacterial diversity of lava forest soil.</title>
        <authorList>
            <person name="Lee J.S."/>
        </authorList>
    </citation>
    <scope>NUCLEOTIDE SEQUENCE [LARGE SCALE GENOMIC DNA]</scope>
    <source>
        <strain evidence="2 3">GJW-30</strain>
    </source>
</reference>
<evidence type="ECO:0000313" key="2">
    <source>
        <dbReference type="EMBL" id="BAT58925.1"/>
    </source>
</evidence>
<dbReference type="SUPFAM" id="SSF53850">
    <property type="entry name" value="Periplasmic binding protein-like II"/>
    <property type="match status" value="1"/>
</dbReference>
<evidence type="ECO:0000256" key="1">
    <source>
        <dbReference type="SAM" id="SignalP"/>
    </source>
</evidence>
<evidence type="ECO:0000313" key="3">
    <source>
        <dbReference type="Proteomes" id="UP000236884"/>
    </source>
</evidence>
<sequence>MIRYLMAIAIALFSLTSVRDARAEANTVRLANQFGIGYMQFMVMQDQALIEKHAKAAGLGDVKVEWASFRSSDVMNDALISGSVDFVCLGIPGIITIYSKTKGSAVEVKAASGLNVSPLMLLVRDPNIKSLADFKDQHRIALPAIKVSMQAIMLQMAAAKVFGDAKYSSLDHLTVSMAHPDATAAMLGGQSEIVANFSSAPFQYRQMKNSGIRRILTSTELFDEPLSFNVIASTSKFRRDNPKLYGAFLAALKEATDMINTKKRESAAIYLKLTNDKMPVDDLVEILADPAIQYTTKVGGINAFVSFMAKTGTLKNPPADWKDMFFPEALAN</sequence>
<dbReference type="Pfam" id="PF13379">
    <property type="entry name" value="NMT1_2"/>
    <property type="match status" value="1"/>
</dbReference>
<name>A0A0S3PSN0_9BRAD</name>